<reference evidence="8 9" key="1">
    <citation type="submission" date="2024-01" db="EMBL/GenBank/DDBJ databases">
        <title>Genomic insights into the taxonomy and metabolism of the cyanobacterium Pannus brasiliensis CCIBt3594.</title>
        <authorList>
            <person name="Machado M."/>
            <person name="Botero N.B."/>
            <person name="Andreote A.P.D."/>
            <person name="Feitosa A.M.T."/>
            <person name="Popin R."/>
            <person name="Sivonen K."/>
            <person name="Fiore M.F."/>
        </authorList>
    </citation>
    <scope>NUCLEOTIDE SEQUENCE [LARGE SCALE GENOMIC DNA]</scope>
    <source>
        <strain evidence="8 9">CCIBt3594</strain>
    </source>
</reference>
<dbReference type="InterPro" id="IPR023397">
    <property type="entry name" value="SAM-dep_MeTrfase_MraW_recog"/>
</dbReference>
<dbReference type="SUPFAM" id="SSF53335">
    <property type="entry name" value="S-adenosyl-L-methionine-dependent methyltransferases"/>
    <property type="match status" value="1"/>
</dbReference>
<comment type="catalytic activity">
    <reaction evidence="6">
        <text>cytidine(1402) in 16S rRNA + S-adenosyl-L-methionine = N(4)-methylcytidine(1402) in 16S rRNA + S-adenosyl-L-homocysteine + H(+)</text>
        <dbReference type="Rhea" id="RHEA:42928"/>
        <dbReference type="Rhea" id="RHEA-COMP:10286"/>
        <dbReference type="Rhea" id="RHEA-COMP:10287"/>
        <dbReference type="ChEBI" id="CHEBI:15378"/>
        <dbReference type="ChEBI" id="CHEBI:57856"/>
        <dbReference type="ChEBI" id="CHEBI:59789"/>
        <dbReference type="ChEBI" id="CHEBI:74506"/>
        <dbReference type="ChEBI" id="CHEBI:82748"/>
        <dbReference type="EC" id="2.1.1.199"/>
    </reaction>
</comment>
<dbReference type="GO" id="GO:0071424">
    <property type="term" value="F:rRNA (cytosine-N4-)-methyltransferase activity"/>
    <property type="evidence" value="ECO:0007669"/>
    <property type="project" value="UniProtKB-UniRule"/>
</dbReference>
<evidence type="ECO:0000313" key="8">
    <source>
        <dbReference type="EMBL" id="MEG3437991.1"/>
    </source>
</evidence>
<comment type="similarity">
    <text evidence="1 6">Belongs to the methyltransferase superfamily. RsmH family.</text>
</comment>
<comment type="caution">
    <text evidence="8">The sequence shown here is derived from an EMBL/GenBank/DDBJ whole genome shotgun (WGS) entry which is preliminary data.</text>
</comment>
<dbReference type="Pfam" id="PF01795">
    <property type="entry name" value="Methyltransf_5"/>
    <property type="match status" value="1"/>
</dbReference>
<proteinExistence type="inferred from homology"/>
<dbReference type="PANTHER" id="PTHR11265:SF0">
    <property type="entry name" value="12S RRNA N4-METHYLCYTIDINE METHYLTRANSFERASE"/>
    <property type="match status" value="1"/>
</dbReference>
<feature type="binding site" evidence="6">
    <location>
        <position position="54"/>
    </location>
    <ligand>
        <name>S-adenosyl-L-methionine</name>
        <dbReference type="ChEBI" id="CHEBI:59789"/>
    </ligand>
</feature>
<keyword evidence="6" id="KW-0963">Cytoplasm</keyword>
<dbReference type="AlphaFoldDB" id="A0AAW9QWY4"/>
<keyword evidence="3 6" id="KW-0489">Methyltransferase</keyword>
<keyword evidence="5 6" id="KW-0949">S-adenosyl-L-methionine</keyword>
<dbReference type="SUPFAM" id="SSF81799">
    <property type="entry name" value="Putative methyltransferase TM0872, insert domain"/>
    <property type="match status" value="1"/>
</dbReference>
<dbReference type="PANTHER" id="PTHR11265">
    <property type="entry name" value="S-ADENOSYL-METHYLTRANSFERASE MRAW"/>
    <property type="match status" value="1"/>
</dbReference>
<dbReference type="EC" id="2.1.1.199" evidence="6"/>
<dbReference type="NCBIfam" id="TIGR00006">
    <property type="entry name" value="16S rRNA (cytosine(1402)-N(4))-methyltransferase RsmH"/>
    <property type="match status" value="1"/>
</dbReference>
<feature type="compositionally biased region" description="Basic residues" evidence="7">
    <location>
        <begin position="277"/>
        <end position="287"/>
    </location>
</feature>
<dbReference type="HAMAP" id="MF_01007">
    <property type="entry name" value="16SrRNA_methyltr_H"/>
    <property type="match status" value="1"/>
</dbReference>
<feature type="binding site" evidence="6">
    <location>
        <position position="98"/>
    </location>
    <ligand>
        <name>S-adenosyl-L-methionine</name>
        <dbReference type="ChEBI" id="CHEBI:59789"/>
    </ligand>
</feature>
<name>A0AAW9QWY4_9CHRO</name>
<feature type="compositionally biased region" description="Basic and acidic residues" evidence="7">
    <location>
        <begin position="266"/>
        <end position="275"/>
    </location>
</feature>
<evidence type="ECO:0000256" key="2">
    <source>
        <dbReference type="ARBA" id="ARBA00022552"/>
    </source>
</evidence>
<feature type="binding site" evidence="6">
    <location>
        <position position="105"/>
    </location>
    <ligand>
        <name>S-adenosyl-L-methionine</name>
        <dbReference type="ChEBI" id="CHEBI:59789"/>
    </ligand>
</feature>
<evidence type="ECO:0000256" key="4">
    <source>
        <dbReference type="ARBA" id="ARBA00022679"/>
    </source>
</evidence>
<dbReference type="Gene3D" id="1.10.150.170">
    <property type="entry name" value="Putative methyltransferase TM0872, insert domain"/>
    <property type="match status" value="1"/>
</dbReference>
<dbReference type="RefSeq" id="WP_332865475.1">
    <property type="nucleotide sequence ID" value="NZ_JBAFSM010000022.1"/>
</dbReference>
<evidence type="ECO:0000256" key="3">
    <source>
        <dbReference type="ARBA" id="ARBA00022603"/>
    </source>
</evidence>
<dbReference type="InterPro" id="IPR029063">
    <property type="entry name" value="SAM-dependent_MTases_sf"/>
</dbReference>
<feature type="binding site" evidence="6">
    <location>
        <begin position="35"/>
        <end position="37"/>
    </location>
    <ligand>
        <name>S-adenosyl-L-methionine</name>
        <dbReference type="ChEBI" id="CHEBI:59789"/>
    </ligand>
</feature>
<keyword evidence="4 6" id="KW-0808">Transferase</keyword>
<accession>A0AAW9QWY4</accession>
<dbReference type="PIRSF" id="PIRSF004486">
    <property type="entry name" value="MraW"/>
    <property type="match status" value="1"/>
</dbReference>
<keyword evidence="9" id="KW-1185">Reference proteome</keyword>
<evidence type="ECO:0000256" key="7">
    <source>
        <dbReference type="SAM" id="MobiDB-lite"/>
    </source>
</evidence>
<dbReference type="EMBL" id="JBAFSM010000022">
    <property type="protein sequence ID" value="MEG3437991.1"/>
    <property type="molecule type" value="Genomic_DNA"/>
</dbReference>
<sequence>MTSEFHHIPVLSRELIAGLNVRSNGHYLDATLGGGGHARLILEAFPDTRVTAIDRDETALETAKITLADYLGDRLTLWSGNFADFDPKETRFDGIIADLGVSSPQFDRGDRGFSFRNTAPLDMRMDRRQSLTAADIINHWEEEELADLFYEYGEERLSRRIARSIVGKRPFETTTELAEAIARSVPRSYRYGRIHPATRVFQALRIAVNQELESLEKFLEKAPNWLVPGGIIGIISFHSLEDRMIKYHFRDREILQVITKKPIVPTREEQEENPRSRSAKLRLARRL</sequence>
<comment type="function">
    <text evidence="6">Specifically methylates the N4 position of cytidine in position 1402 (C1402) of 16S rRNA.</text>
</comment>
<dbReference type="CDD" id="cd02440">
    <property type="entry name" value="AdoMet_MTases"/>
    <property type="match status" value="1"/>
</dbReference>
<feature type="binding site" evidence="6">
    <location>
        <position position="82"/>
    </location>
    <ligand>
        <name>S-adenosyl-L-methionine</name>
        <dbReference type="ChEBI" id="CHEBI:59789"/>
    </ligand>
</feature>
<protein>
    <recommendedName>
        <fullName evidence="6">Ribosomal RNA small subunit methyltransferase H</fullName>
        <ecNumber evidence="6">2.1.1.199</ecNumber>
    </recommendedName>
    <alternativeName>
        <fullName evidence="6">16S rRNA m(4)C1402 methyltransferase</fullName>
    </alternativeName>
    <alternativeName>
        <fullName evidence="6">rRNA (cytosine-N(4)-)-methyltransferase RsmH</fullName>
    </alternativeName>
</protein>
<comment type="subcellular location">
    <subcellularLocation>
        <location evidence="6">Cytoplasm</location>
    </subcellularLocation>
</comment>
<feature type="region of interest" description="Disordered" evidence="7">
    <location>
        <begin position="266"/>
        <end position="287"/>
    </location>
</feature>
<dbReference type="Proteomes" id="UP001328733">
    <property type="component" value="Unassembled WGS sequence"/>
</dbReference>
<evidence type="ECO:0000256" key="1">
    <source>
        <dbReference type="ARBA" id="ARBA00010396"/>
    </source>
</evidence>
<evidence type="ECO:0000313" key="9">
    <source>
        <dbReference type="Proteomes" id="UP001328733"/>
    </source>
</evidence>
<evidence type="ECO:0000256" key="6">
    <source>
        <dbReference type="HAMAP-Rule" id="MF_01007"/>
    </source>
</evidence>
<keyword evidence="2 6" id="KW-0698">rRNA processing</keyword>
<gene>
    <name evidence="6 8" type="primary">rsmH</name>
    <name evidence="8" type="ORF">V0288_12755</name>
</gene>
<dbReference type="GO" id="GO:0005737">
    <property type="term" value="C:cytoplasm"/>
    <property type="evidence" value="ECO:0007669"/>
    <property type="project" value="UniProtKB-SubCell"/>
</dbReference>
<dbReference type="FunFam" id="1.10.150.170:FF:000003">
    <property type="entry name" value="Ribosomal RNA small subunit methyltransferase H"/>
    <property type="match status" value="1"/>
</dbReference>
<dbReference type="Gene3D" id="3.40.50.150">
    <property type="entry name" value="Vaccinia Virus protein VP39"/>
    <property type="match status" value="1"/>
</dbReference>
<evidence type="ECO:0000256" key="5">
    <source>
        <dbReference type="ARBA" id="ARBA00022691"/>
    </source>
</evidence>
<organism evidence="8 9">
    <name type="scientific">Pannus brasiliensis CCIBt3594</name>
    <dbReference type="NCBI Taxonomy" id="1427578"/>
    <lineage>
        <taxon>Bacteria</taxon>
        <taxon>Bacillati</taxon>
        <taxon>Cyanobacteriota</taxon>
        <taxon>Cyanophyceae</taxon>
        <taxon>Oscillatoriophycideae</taxon>
        <taxon>Chroococcales</taxon>
        <taxon>Microcystaceae</taxon>
        <taxon>Pannus</taxon>
    </lineage>
</organism>
<dbReference type="GO" id="GO:0070475">
    <property type="term" value="P:rRNA base methylation"/>
    <property type="evidence" value="ECO:0007669"/>
    <property type="project" value="UniProtKB-UniRule"/>
</dbReference>
<dbReference type="InterPro" id="IPR002903">
    <property type="entry name" value="RsmH"/>
</dbReference>